<protein>
    <submittedName>
        <fullName evidence="1">Uncharacterized protein</fullName>
    </submittedName>
</protein>
<evidence type="ECO:0000313" key="2">
    <source>
        <dbReference type="Proteomes" id="UP000016617"/>
    </source>
</evidence>
<name>U2KBN6_9STRE</name>
<dbReference type="HOGENOM" id="CLU_3085386_0_0_9"/>
<comment type="caution">
    <text evidence="1">The sequence shown here is derived from an EMBL/GenBank/DDBJ whole genome shotgun (WGS) entry which is preliminary data.</text>
</comment>
<organism evidence="1 2">
    <name type="scientific">Streptococcus sobrinus W1703</name>
    <dbReference type="NCBI Taxonomy" id="1227275"/>
    <lineage>
        <taxon>Bacteria</taxon>
        <taxon>Bacillati</taxon>
        <taxon>Bacillota</taxon>
        <taxon>Bacilli</taxon>
        <taxon>Lactobacillales</taxon>
        <taxon>Streptococcaceae</taxon>
        <taxon>Streptococcus</taxon>
    </lineage>
</organism>
<reference evidence="1 2" key="1">
    <citation type="submission" date="2013-06" db="EMBL/GenBank/DDBJ databases">
        <authorList>
            <person name="Weinstock G."/>
            <person name="Sodergren E."/>
            <person name="Lobos E.A."/>
            <person name="Fulton L."/>
            <person name="Fulton R."/>
            <person name="Courtney L."/>
            <person name="Fronick C."/>
            <person name="O'Laughlin M."/>
            <person name="Godfrey J."/>
            <person name="Wilson R.M."/>
            <person name="Miner T."/>
            <person name="Farmer C."/>
            <person name="Delehaunty K."/>
            <person name="Cordes M."/>
            <person name="Minx P."/>
            <person name="Tomlinson C."/>
            <person name="Chen J."/>
            <person name="Wollam A."/>
            <person name="Pepin K.H."/>
            <person name="Bhonagiri V."/>
            <person name="Zhang X."/>
            <person name="Warren W."/>
            <person name="Mitreva M."/>
            <person name="Mardis E.R."/>
            <person name="Wilson R.K."/>
        </authorList>
    </citation>
    <scope>NUCLEOTIDE SEQUENCE [LARGE SCALE GENOMIC DNA]</scope>
    <source>
        <strain evidence="1 2">W1703</strain>
    </source>
</reference>
<evidence type="ECO:0000313" key="1">
    <source>
        <dbReference type="EMBL" id="ERJ74554.1"/>
    </source>
</evidence>
<accession>U2KBN6</accession>
<dbReference type="EMBL" id="AWVA01000094">
    <property type="protein sequence ID" value="ERJ74554.1"/>
    <property type="molecule type" value="Genomic_DNA"/>
</dbReference>
<gene>
    <name evidence="1" type="ORF">HMPREF1557_01560</name>
</gene>
<proteinExistence type="predicted"/>
<dbReference type="AlphaFoldDB" id="U2KBN6"/>
<sequence length="52" mass="6104">MIVKLKSLRNSKGALVPLFYFFPAKFAKVTELKLKRLKLSEKRYFRQISSPS</sequence>
<dbReference type="Proteomes" id="UP000016617">
    <property type="component" value="Unassembled WGS sequence"/>
</dbReference>